<evidence type="ECO:0000256" key="4">
    <source>
        <dbReference type="ARBA" id="ARBA00012057"/>
    </source>
</evidence>
<dbReference type="Pfam" id="PF00293">
    <property type="entry name" value="NUDIX"/>
    <property type="match status" value="1"/>
</dbReference>
<accession>A0A2V3J3D8</accession>
<dbReference type="GO" id="GO:0009240">
    <property type="term" value="P:isopentenyl diphosphate biosynthetic process"/>
    <property type="evidence" value="ECO:0007669"/>
    <property type="project" value="TreeGrafter"/>
</dbReference>
<dbReference type="EMBL" id="NBIV01000011">
    <property type="protein sequence ID" value="PXF48889.1"/>
    <property type="molecule type" value="Genomic_DNA"/>
</dbReference>
<dbReference type="Gene3D" id="3.90.79.10">
    <property type="entry name" value="Nucleoside Triphosphate Pyrophosphohydrolase"/>
    <property type="match status" value="1"/>
</dbReference>
<dbReference type="UniPathway" id="UPA00059">
    <property type="reaction ID" value="UER00104"/>
</dbReference>
<evidence type="ECO:0000256" key="10">
    <source>
        <dbReference type="ARBA" id="ARBA00023229"/>
    </source>
</evidence>
<comment type="cofactor">
    <cofactor evidence="1">
        <name>Mg(2+)</name>
        <dbReference type="ChEBI" id="CHEBI:18420"/>
    </cofactor>
</comment>
<dbReference type="CDD" id="cd02885">
    <property type="entry name" value="NUDIX_IPP_Isomerase"/>
    <property type="match status" value="1"/>
</dbReference>
<evidence type="ECO:0000256" key="6">
    <source>
        <dbReference type="ARBA" id="ARBA00022723"/>
    </source>
</evidence>
<keyword evidence="7" id="KW-0460">Magnesium</keyword>
<comment type="similarity">
    <text evidence="3">Belongs to the IPP isomerase type 1 family.</text>
</comment>
<dbReference type="PANTHER" id="PTHR10885:SF0">
    <property type="entry name" value="ISOPENTENYL-DIPHOSPHATE DELTA-ISOMERASE"/>
    <property type="match status" value="1"/>
</dbReference>
<evidence type="ECO:0000256" key="1">
    <source>
        <dbReference type="ARBA" id="ARBA00001946"/>
    </source>
</evidence>
<name>A0A2V3J3D8_9FLOR</name>
<dbReference type="InterPro" id="IPR000086">
    <property type="entry name" value="NUDIX_hydrolase_dom"/>
</dbReference>
<comment type="caution">
    <text evidence="13">The sequence shown here is derived from an EMBL/GenBank/DDBJ whole genome shotgun (WGS) entry which is preliminary data.</text>
</comment>
<dbReference type="GO" id="GO:0006694">
    <property type="term" value="P:steroid biosynthetic process"/>
    <property type="evidence" value="ECO:0007669"/>
    <property type="project" value="UniProtKB-KW"/>
</dbReference>
<evidence type="ECO:0000259" key="12">
    <source>
        <dbReference type="PROSITE" id="PS51462"/>
    </source>
</evidence>
<dbReference type="GO" id="GO:0004452">
    <property type="term" value="F:isopentenyl-diphosphate delta-isomerase activity"/>
    <property type="evidence" value="ECO:0007669"/>
    <property type="project" value="UniProtKB-EC"/>
</dbReference>
<dbReference type="PANTHER" id="PTHR10885">
    <property type="entry name" value="ISOPENTENYL-DIPHOSPHATE DELTA-ISOMERASE"/>
    <property type="match status" value="1"/>
</dbReference>
<keyword evidence="6" id="KW-0479">Metal-binding</keyword>
<keyword evidence="11 13" id="KW-0413">Isomerase</keyword>
<keyword evidence="8" id="KW-0752">Steroid biosynthesis</keyword>
<dbReference type="Proteomes" id="UP000247409">
    <property type="component" value="Unassembled WGS sequence"/>
</dbReference>
<reference evidence="13 14" key="1">
    <citation type="journal article" date="2018" name="Mol. Biol. Evol.">
        <title>Analysis of the draft genome of the red seaweed Gracilariopsis chorda provides insights into genome size evolution in Rhodophyta.</title>
        <authorList>
            <person name="Lee J."/>
            <person name="Yang E.C."/>
            <person name="Graf L."/>
            <person name="Yang J.H."/>
            <person name="Qiu H."/>
            <person name="Zel Zion U."/>
            <person name="Chan C.X."/>
            <person name="Stephens T.G."/>
            <person name="Weber A.P.M."/>
            <person name="Boo G.H."/>
            <person name="Boo S.M."/>
            <person name="Kim K.M."/>
            <person name="Shin Y."/>
            <person name="Jung M."/>
            <person name="Lee S.J."/>
            <person name="Yim H.S."/>
            <person name="Lee J.H."/>
            <person name="Bhattacharya D."/>
            <person name="Yoon H.S."/>
        </authorList>
    </citation>
    <scope>NUCLEOTIDE SEQUENCE [LARGE SCALE GENOMIC DNA]</scope>
    <source>
        <strain evidence="13 14">SKKU-2015</strain>
        <tissue evidence="13">Whole body</tissue>
    </source>
</reference>
<evidence type="ECO:0000256" key="5">
    <source>
        <dbReference type="ARBA" id="ARBA00022516"/>
    </source>
</evidence>
<evidence type="ECO:0000313" key="13">
    <source>
        <dbReference type="EMBL" id="PXF48889.1"/>
    </source>
</evidence>
<feature type="domain" description="Nudix hydrolase" evidence="12">
    <location>
        <begin position="53"/>
        <end position="209"/>
    </location>
</feature>
<dbReference type="PIRSF" id="PIRSF018427">
    <property type="entry name" value="Isopntndiph_ism"/>
    <property type="match status" value="1"/>
</dbReference>
<keyword evidence="9" id="KW-0443">Lipid metabolism</keyword>
<dbReference type="AlphaFoldDB" id="A0A2V3J3D8"/>
<protein>
    <recommendedName>
        <fullName evidence="4">isopentenyl-diphosphate Delta-isomerase</fullName>
        <ecNumber evidence="4">5.3.3.2</ecNumber>
    </recommendedName>
</protein>
<evidence type="ECO:0000256" key="8">
    <source>
        <dbReference type="ARBA" id="ARBA00022955"/>
    </source>
</evidence>
<keyword evidence="14" id="KW-1185">Reference proteome</keyword>
<organism evidence="13 14">
    <name type="scientific">Gracilariopsis chorda</name>
    <dbReference type="NCBI Taxonomy" id="448386"/>
    <lineage>
        <taxon>Eukaryota</taxon>
        <taxon>Rhodophyta</taxon>
        <taxon>Florideophyceae</taxon>
        <taxon>Rhodymeniophycidae</taxon>
        <taxon>Gracilariales</taxon>
        <taxon>Gracilariaceae</taxon>
        <taxon>Gracilariopsis</taxon>
    </lineage>
</organism>
<dbReference type="SUPFAM" id="SSF55811">
    <property type="entry name" value="Nudix"/>
    <property type="match status" value="1"/>
</dbReference>
<evidence type="ECO:0000256" key="3">
    <source>
        <dbReference type="ARBA" id="ARBA00007579"/>
    </source>
</evidence>
<dbReference type="PROSITE" id="PS51462">
    <property type="entry name" value="NUDIX"/>
    <property type="match status" value="1"/>
</dbReference>
<dbReference type="GO" id="GO:0046872">
    <property type="term" value="F:metal ion binding"/>
    <property type="evidence" value="ECO:0007669"/>
    <property type="project" value="UniProtKB-KW"/>
</dbReference>
<comment type="pathway">
    <text evidence="2">Isoprenoid biosynthesis; dimethylallyl diphosphate biosynthesis; dimethylallyl diphosphate from isopentenyl diphosphate: step 1/1.</text>
</comment>
<proteinExistence type="inferred from homology"/>
<dbReference type="OrthoDB" id="510307at2759"/>
<evidence type="ECO:0000313" key="14">
    <source>
        <dbReference type="Proteomes" id="UP000247409"/>
    </source>
</evidence>
<keyword evidence="10" id="KW-0414">Isoprene biosynthesis</keyword>
<dbReference type="GO" id="GO:0050992">
    <property type="term" value="P:dimethylallyl diphosphate biosynthetic process"/>
    <property type="evidence" value="ECO:0007669"/>
    <property type="project" value="UniProtKB-UniPathway"/>
</dbReference>
<gene>
    <name evidence="13" type="ORF">BWQ96_01445</name>
</gene>
<keyword evidence="5" id="KW-0444">Lipid biosynthesis</keyword>
<dbReference type="InterPro" id="IPR011876">
    <property type="entry name" value="IsopentenylPP_isomerase_typ1"/>
</dbReference>
<dbReference type="EC" id="5.3.3.2" evidence="4"/>
<dbReference type="GO" id="GO:0005737">
    <property type="term" value="C:cytoplasm"/>
    <property type="evidence" value="ECO:0007669"/>
    <property type="project" value="TreeGrafter"/>
</dbReference>
<evidence type="ECO:0000256" key="9">
    <source>
        <dbReference type="ARBA" id="ARBA00023098"/>
    </source>
</evidence>
<dbReference type="NCBIfam" id="TIGR02150">
    <property type="entry name" value="IPP_isom_1"/>
    <property type="match status" value="1"/>
</dbReference>
<evidence type="ECO:0000256" key="2">
    <source>
        <dbReference type="ARBA" id="ARBA00004826"/>
    </source>
</evidence>
<dbReference type="STRING" id="448386.A0A2V3J3D8"/>
<sequence length="243" mass="27917">MSTRASQARDVLAGADPEQARLMAEQVILVDGKDNVIGRMSKRDAHLVKNDLPLHRAFSVLLFDTEGRMLLQQRADAKVTFPAYWTNTVCSHPLYLPSELGEEDKGDAVFGAKRAAIRKLSHELGVSPGAVTSTDLTFMTRILYRSECSDGVWGERELDYIFLIQKNVPLKPEKNEVQQVRYVTKPELEEMFYEAKTSEKLKMTPWFTIIMERFVWPWWDVILRDGLSRLGELQDQRIHRFTG</sequence>
<evidence type="ECO:0000256" key="11">
    <source>
        <dbReference type="ARBA" id="ARBA00023235"/>
    </source>
</evidence>
<dbReference type="FunFam" id="3.90.79.10:FF:000012">
    <property type="entry name" value="Isopentenyl-diphosphate Delta-isomerase 1"/>
    <property type="match status" value="1"/>
</dbReference>
<evidence type="ECO:0000256" key="7">
    <source>
        <dbReference type="ARBA" id="ARBA00022842"/>
    </source>
</evidence>
<dbReference type="InterPro" id="IPR015797">
    <property type="entry name" value="NUDIX_hydrolase-like_dom_sf"/>
</dbReference>